<proteinExistence type="predicted"/>
<organism evidence="1">
    <name type="scientific">marine metagenome</name>
    <dbReference type="NCBI Taxonomy" id="408172"/>
    <lineage>
        <taxon>unclassified sequences</taxon>
        <taxon>metagenomes</taxon>
        <taxon>ecological metagenomes</taxon>
    </lineage>
</organism>
<accession>A0A381TNE5</accession>
<name>A0A381TNE5_9ZZZZ</name>
<reference evidence="1" key="1">
    <citation type="submission" date="2018-05" db="EMBL/GenBank/DDBJ databases">
        <authorList>
            <person name="Lanie J.A."/>
            <person name="Ng W.-L."/>
            <person name="Kazmierczak K.M."/>
            <person name="Andrzejewski T.M."/>
            <person name="Davidsen T.M."/>
            <person name="Wayne K.J."/>
            <person name="Tettelin H."/>
            <person name="Glass J.I."/>
            <person name="Rusch D."/>
            <person name="Podicherti R."/>
            <person name="Tsui H.-C.T."/>
            <person name="Winkler M.E."/>
        </authorList>
    </citation>
    <scope>NUCLEOTIDE SEQUENCE</scope>
</reference>
<gene>
    <name evidence="1" type="ORF">METZ01_LOCUS69885</name>
</gene>
<dbReference type="AlphaFoldDB" id="A0A381TNE5"/>
<sequence length="122" mass="14632">MQLQPKPLQFNSIYWHVVTEENFNDFMEKFKKENGEAWVFYAISVRSYESMAFNMAELKRYIEQQKQVIVYYEEAVKPQIPPPSVEEEPEKSKFLKKLYEVIKPKKEEVKETIKEDTDGEVQ</sequence>
<protein>
    <submittedName>
        <fullName evidence="1">Uncharacterized protein</fullName>
    </submittedName>
</protein>
<evidence type="ECO:0000313" key="1">
    <source>
        <dbReference type="EMBL" id="SVA17031.1"/>
    </source>
</evidence>
<dbReference type="EMBL" id="UINC01004813">
    <property type="protein sequence ID" value="SVA17031.1"/>
    <property type="molecule type" value="Genomic_DNA"/>
</dbReference>